<gene>
    <name evidence="3" type="ORF">GTZ99_05310</name>
</gene>
<name>A0ABW9XBR2_9SPHN</name>
<evidence type="ECO:0000256" key="1">
    <source>
        <dbReference type="ARBA" id="ARBA00009617"/>
    </source>
</evidence>
<feature type="transmembrane region" description="Helical" evidence="2">
    <location>
        <begin position="351"/>
        <end position="374"/>
    </location>
</feature>
<dbReference type="Gene3D" id="1.20.1250.20">
    <property type="entry name" value="MFS general substrate transporter like domains"/>
    <property type="match status" value="1"/>
</dbReference>
<organism evidence="3 4">
    <name type="scientific">Novosphingobium ovatum</name>
    <dbReference type="NCBI Taxonomy" id="1908523"/>
    <lineage>
        <taxon>Bacteria</taxon>
        <taxon>Pseudomonadati</taxon>
        <taxon>Pseudomonadota</taxon>
        <taxon>Alphaproteobacteria</taxon>
        <taxon>Sphingomonadales</taxon>
        <taxon>Sphingomonadaceae</taxon>
        <taxon>Novosphingobium</taxon>
    </lineage>
</organism>
<feature type="transmembrane region" description="Helical" evidence="2">
    <location>
        <begin position="438"/>
        <end position="462"/>
    </location>
</feature>
<dbReference type="EMBL" id="JAAAPO010000002">
    <property type="protein sequence ID" value="NBC35971.1"/>
    <property type="molecule type" value="Genomic_DNA"/>
</dbReference>
<dbReference type="PANTHER" id="PTHR11328">
    <property type="entry name" value="MAJOR FACILITATOR SUPERFAMILY DOMAIN-CONTAINING PROTEIN"/>
    <property type="match status" value="1"/>
</dbReference>
<feature type="transmembrane region" description="Helical" evidence="2">
    <location>
        <begin position="169"/>
        <end position="189"/>
    </location>
</feature>
<dbReference type="InterPro" id="IPR039672">
    <property type="entry name" value="MFS_2"/>
</dbReference>
<comment type="caution">
    <text evidence="3">The sequence shown here is derived from an EMBL/GenBank/DDBJ whole genome shotgun (WGS) entry which is preliminary data.</text>
</comment>
<dbReference type="PANTHER" id="PTHR11328:SF24">
    <property type="entry name" value="MAJOR FACILITATOR SUPERFAMILY (MFS) PROFILE DOMAIN-CONTAINING PROTEIN"/>
    <property type="match status" value="1"/>
</dbReference>
<feature type="transmembrane region" description="Helical" evidence="2">
    <location>
        <begin position="201"/>
        <end position="224"/>
    </location>
</feature>
<protein>
    <submittedName>
        <fullName evidence="3">MFS transporter</fullName>
    </submittedName>
</protein>
<keyword evidence="4" id="KW-1185">Reference proteome</keyword>
<keyword evidence="2" id="KW-1133">Transmembrane helix</keyword>
<comment type="similarity">
    <text evidence="1">Belongs to the sodium:galactoside symporter (TC 2.A.2) family.</text>
</comment>
<keyword evidence="2" id="KW-0812">Transmembrane</keyword>
<feature type="transmembrane region" description="Helical" evidence="2">
    <location>
        <begin position="264"/>
        <end position="285"/>
    </location>
</feature>
<dbReference type="InterPro" id="IPR036259">
    <property type="entry name" value="MFS_trans_sf"/>
</dbReference>
<sequence>MASTHTATGADASSPALPPSSSLWRIRCGSLLIPLGHAAAQNIVTVLGLRFLTDNMGLAAGIAGIIFAVVKIYDGLLDPAVGAWSDNLRDGPVRRTWGRRLPFLFAGGLAMPLGVAMVFGAPDFGSVLMAQAFVTLALVIHATGYTLLTIPGFAMVVEASSDHHERTRLMAWRVLGNSLGMLVGSVLPTKLLAVWGTSRAAHLHMALVIAGIVLVVCLLAVWLLRDAPRTLPDPAAARQRYSLGRQAVLAWANRPFRTLAMAHVLLLLGTAIGSSAMAYFSRYVLFPGNGRAADGWLAGYFFIATIATVGSMPLWVRATAIIGKKAGYMGAMSVYALMQLAWLTASPTEGYAVLVARGVIVGLASGGMILCAYAMLSDAVRYDYIQSGERREGAFAGFTTLFDKLSSALALALMGWILAAMGYAPSVAGGGVAQSASAIWGIKLCLAVIPAGALLGAVLIVAGYDLDPAQLHEDAA</sequence>
<evidence type="ECO:0000313" key="4">
    <source>
        <dbReference type="Proteomes" id="UP000753724"/>
    </source>
</evidence>
<accession>A0ABW9XBR2</accession>
<feature type="transmembrane region" description="Helical" evidence="2">
    <location>
        <begin position="133"/>
        <end position="157"/>
    </location>
</feature>
<dbReference type="Pfam" id="PF13347">
    <property type="entry name" value="MFS_2"/>
    <property type="match status" value="1"/>
</dbReference>
<feature type="transmembrane region" description="Helical" evidence="2">
    <location>
        <begin position="101"/>
        <end position="121"/>
    </location>
</feature>
<dbReference type="Proteomes" id="UP000753724">
    <property type="component" value="Unassembled WGS sequence"/>
</dbReference>
<dbReference type="SUPFAM" id="SSF103473">
    <property type="entry name" value="MFS general substrate transporter"/>
    <property type="match status" value="1"/>
</dbReference>
<proteinExistence type="inferred from homology"/>
<feature type="transmembrane region" description="Helical" evidence="2">
    <location>
        <begin position="297"/>
        <end position="316"/>
    </location>
</feature>
<reference evidence="4" key="1">
    <citation type="submission" date="2020-01" db="EMBL/GenBank/DDBJ databases">
        <title>Sphingomonas sp. strain CSW-10.</title>
        <authorList>
            <person name="Chen W.-M."/>
        </authorList>
    </citation>
    <scope>NUCLEOTIDE SEQUENCE [LARGE SCALE GENOMIC DNA]</scope>
    <source>
        <strain evidence="4">FSY-8</strain>
    </source>
</reference>
<keyword evidence="2" id="KW-0472">Membrane</keyword>
<dbReference type="RefSeq" id="WP_161717249.1">
    <property type="nucleotide sequence ID" value="NZ_JAAAPO010000002.1"/>
</dbReference>
<evidence type="ECO:0000313" key="3">
    <source>
        <dbReference type="EMBL" id="NBC35971.1"/>
    </source>
</evidence>
<evidence type="ECO:0000256" key="2">
    <source>
        <dbReference type="SAM" id="Phobius"/>
    </source>
</evidence>